<dbReference type="Gene3D" id="3.40.50.1110">
    <property type="entry name" value="SGNH hydrolase"/>
    <property type="match status" value="1"/>
</dbReference>
<evidence type="ECO:0000313" key="2">
    <source>
        <dbReference type="Proteomes" id="UP000182624"/>
    </source>
</evidence>
<dbReference type="SUPFAM" id="SSF52266">
    <property type="entry name" value="SGNH hydrolase"/>
    <property type="match status" value="1"/>
</dbReference>
<proteinExistence type="predicted"/>
<dbReference type="Pfam" id="PF00657">
    <property type="entry name" value="Lipase_GDSL"/>
    <property type="match status" value="1"/>
</dbReference>
<evidence type="ECO:0000313" key="1">
    <source>
        <dbReference type="EMBL" id="SFP66545.1"/>
    </source>
</evidence>
<dbReference type="EMBL" id="FOXO01000005">
    <property type="protein sequence ID" value="SFP66545.1"/>
    <property type="molecule type" value="Genomic_DNA"/>
</dbReference>
<reference evidence="2" key="1">
    <citation type="submission" date="2016-10" db="EMBL/GenBank/DDBJ databases">
        <authorList>
            <person name="Varghese N."/>
            <person name="Submissions S."/>
        </authorList>
    </citation>
    <scope>NUCLEOTIDE SEQUENCE [LARGE SCALE GENOMIC DNA]</scope>
    <source>
        <strain evidence="2">P18</strain>
    </source>
</reference>
<accession>A0A1I5S731</accession>
<organism evidence="1 2">
    <name type="scientific">Butyrivibrio proteoclasticus</name>
    <dbReference type="NCBI Taxonomy" id="43305"/>
    <lineage>
        <taxon>Bacteria</taxon>
        <taxon>Bacillati</taxon>
        <taxon>Bacillota</taxon>
        <taxon>Clostridia</taxon>
        <taxon>Lachnospirales</taxon>
        <taxon>Lachnospiraceae</taxon>
        <taxon>Butyrivibrio</taxon>
    </lineage>
</organism>
<dbReference type="OrthoDB" id="164654at2"/>
<dbReference type="AlphaFoldDB" id="A0A1I5S731"/>
<dbReference type="Proteomes" id="UP000182624">
    <property type="component" value="Unassembled WGS sequence"/>
</dbReference>
<dbReference type="RefSeq" id="WP_074885239.1">
    <property type="nucleotide sequence ID" value="NZ_FOXO01000005.1"/>
</dbReference>
<gene>
    <name evidence="1" type="ORF">SAMN04487928_105159</name>
</gene>
<keyword evidence="2" id="KW-1185">Reference proteome</keyword>
<protein>
    <submittedName>
        <fullName evidence="1">Lysophospholipase L1</fullName>
    </submittedName>
</protein>
<sequence>MKKIYAFGDSNTYGFDPRIGGVGRYPKNIRWTGVIDLMHEYEVNNQGYNGLSIPYSDSSIASIGRSIKEYSPDMILIMIGSNDLLNMSPASCENVGIRLRHFLLTLCDCIPEHVQRMVLVAPPKMSLGDWTDSVIVNESHKFGTVYEAIASEKGLTFLNACEWDLPLCYDGVHLTEEAHLHFAEKIISFAY</sequence>
<name>A0A1I5S731_9FIRM</name>
<dbReference type="InterPro" id="IPR036514">
    <property type="entry name" value="SGNH_hydro_sf"/>
</dbReference>
<dbReference type="InterPro" id="IPR001087">
    <property type="entry name" value="GDSL"/>
</dbReference>
<dbReference type="GO" id="GO:0016788">
    <property type="term" value="F:hydrolase activity, acting on ester bonds"/>
    <property type="evidence" value="ECO:0007669"/>
    <property type="project" value="InterPro"/>
</dbReference>